<comment type="caution">
    <text evidence="2">The sequence shown here is derived from an EMBL/GenBank/DDBJ whole genome shotgun (WGS) entry which is preliminary data.</text>
</comment>
<evidence type="ECO:0000313" key="3">
    <source>
        <dbReference type="Proteomes" id="UP000478052"/>
    </source>
</evidence>
<keyword evidence="1" id="KW-0812">Transmembrane</keyword>
<evidence type="ECO:0000256" key="1">
    <source>
        <dbReference type="SAM" id="Phobius"/>
    </source>
</evidence>
<dbReference type="EMBL" id="VUJU01008716">
    <property type="protein sequence ID" value="KAF0726771.1"/>
    <property type="molecule type" value="Genomic_DNA"/>
</dbReference>
<dbReference type="OrthoDB" id="6624936at2759"/>
<name>A0A6G0WHW5_APHCR</name>
<keyword evidence="1" id="KW-1133">Transmembrane helix</keyword>
<dbReference type="AlphaFoldDB" id="A0A6G0WHW5"/>
<organism evidence="2 3">
    <name type="scientific">Aphis craccivora</name>
    <name type="common">Cowpea aphid</name>
    <dbReference type="NCBI Taxonomy" id="307492"/>
    <lineage>
        <taxon>Eukaryota</taxon>
        <taxon>Metazoa</taxon>
        <taxon>Ecdysozoa</taxon>
        <taxon>Arthropoda</taxon>
        <taxon>Hexapoda</taxon>
        <taxon>Insecta</taxon>
        <taxon>Pterygota</taxon>
        <taxon>Neoptera</taxon>
        <taxon>Paraneoptera</taxon>
        <taxon>Hemiptera</taxon>
        <taxon>Sternorrhyncha</taxon>
        <taxon>Aphidomorpha</taxon>
        <taxon>Aphidoidea</taxon>
        <taxon>Aphididae</taxon>
        <taxon>Aphidini</taxon>
        <taxon>Aphis</taxon>
        <taxon>Aphis</taxon>
    </lineage>
</organism>
<sequence>MNRVREETIRYLGTLHLLLFLISEVGSLVYRILIALISWLMSFITIIQNLMLANLQYPLKFPACAAVYPWKTAETLMRRARKTSLPSIPDNLYDLSVLFENGQLERYSSNNEVRCNNKISPLFEIVQET</sequence>
<evidence type="ECO:0000313" key="2">
    <source>
        <dbReference type="EMBL" id="KAF0726771.1"/>
    </source>
</evidence>
<gene>
    <name evidence="2" type="ORF">FWK35_00024125</name>
</gene>
<proteinExistence type="predicted"/>
<feature type="transmembrane region" description="Helical" evidence="1">
    <location>
        <begin position="9"/>
        <end position="26"/>
    </location>
</feature>
<keyword evidence="3" id="KW-1185">Reference proteome</keyword>
<protein>
    <submittedName>
        <fullName evidence="2">MULE domain-containing protein</fullName>
    </submittedName>
</protein>
<keyword evidence="1" id="KW-0472">Membrane</keyword>
<accession>A0A6G0WHW5</accession>
<reference evidence="2 3" key="1">
    <citation type="submission" date="2019-08" db="EMBL/GenBank/DDBJ databases">
        <title>Whole genome of Aphis craccivora.</title>
        <authorList>
            <person name="Voronova N.V."/>
            <person name="Shulinski R.S."/>
            <person name="Bandarenka Y.V."/>
            <person name="Zhorov D.G."/>
            <person name="Warner D."/>
        </authorList>
    </citation>
    <scope>NUCLEOTIDE SEQUENCE [LARGE SCALE GENOMIC DNA]</scope>
    <source>
        <strain evidence="2">180601</strain>
        <tissue evidence="2">Whole Body</tissue>
    </source>
</reference>
<dbReference type="Proteomes" id="UP000478052">
    <property type="component" value="Unassembled WGS sequence"/>
</dbReference>